<dbReference type="FunFam" id="3.30.200.20:FF:000315">
    <property type="entry name" value="Calcium-dependent protein kinase 3"/>
    <property type="match status" value="1"/>
</dbReference>
<dbReference type="SUPFAM" id="SSF56112">
    <property type="entry name" value="Protein kinase-like (PK-like)"/>
    <property type="match status" value="1"/>
</dbReference>
<protein>
    <recommendedName>
        <fullName evidence="3">non-specific serine/threonine protein kinase</fullName>
        <ecNumber evidence="3">2.7.11.1</ecNumber>
    </recommendedName>
</protein>
<dbReference type="PROSITE" id="PS50011">
    <property type="entry name" value="PROTEIN_KINASE_DOM"/>
    <property type="match status" value="1"/>
</dbReference>
<name>A0AAU9JY80_9CILI</name>
<evidence type="ECO:0000256" key="2">
    <source>
        <dbReference type="ARBA" id="ARBA00011245"/>
    </source>
</evidence>
<dbReference type="GO" id="GO:0005524">
    <property type="term" value="F:ATP binding"/>
    <property type="evidence" value="ECO:0007669"/>
    <property type="project" value="UniProtKB-UniRule"/>
</dbReference>
<evidence type="ECO:0000256" key="5">
    <source>
        <dbReference type="ARBA" id="ARBA00022679"/>
    </source>
</evidence>
<dbReference type="Pfam" id="PF00069">
    <property type="entry name" value="Pkinase"/>
    <property type="match status" value="1"/>
</dbReference>
<dbReference type="PROSITE" id="PS00107">
    <property type="entry name" value="PROTEIN_KINASE_ATP"/>
    <property type="match status" value="1"/>
</dbReference>
<comment type="similarity">
    <text evidence="12">Belongs to the protein kinase superfamily. Ser/Thr protein kinase family. CDPK subfamily.</text>
</comment>
<evidence type="ECO:0000256" key="15">
    <source>
        <dbReference type="PROSITE-ProRule" id="PRU10141"/>
    </source>
</evidence>
<gene>
    <name evidence="18" type="ORF">BSTOLATCC_MIC49149</name>
</gene>
<evidence type="ECO:0000256" key="16">
    <source>
        <dbReference type="RuleBase" id="RU000304"/>
    </source>
</evidence>
<keyword evidence="10" id="KW-0106">Calcium</keyword>
<evidence type="ECO:0000256" key="1">
    <source>
        <dbReference type="ARBA" id="ARBA00001946"/>
    </source>
</evidence>
<dbReference type="InterPro" id="IPR000719">
    <property type="entry name" value="Prot_kinase_dom"/>
</dbReference>
<reference evidence="18" key="1">
    <citation type="submission" date="2021-09" db="EMBL/GenBank/DDBJ databases">
        <authorList>
            <consortium name="AG Swart"/>
            <person name="Singh M."/>
            <person name="Singh A."/>
            <person name="Seah K."/>
            <person name="Emmerich C."/>
        </authorList>
    </citation>
    <scope>NUCLEOTIDE SEQUENCE</scope>
    <source>
        <strain evidence="18">ATCC30299</strain>
    </source>
</reference>
<dbReference type="InterPro" id="IPR011009">
    <property type="entry name" value="Kinase-like_dom_sf"/>
</dbReference>
<dbReference type="SUPFAM" id="SSF50729">
    <property type="entry name" value="PH domain-like"/>
    <property type="match status" value="1"/>
</dbReference>
<dbReference type="Gene3D" id="1.10.510.10">
    <property type="entry name" value="Transferase(Phosphotransferase) domain 1"/>
    <property type="match status" value="1"/>
</dbReference>
<feature type="domain" description="Protein kinase" evidence="17">
    <location>
        <begin position="129"/>
        <end position="386"/>
    </location>
</feature>
<keyword evidence="5" id="KW-0808">Transferase</keyword>
<evidence type="ECO:0000256" key="13">
    <source>
        <dbReference type="ARBA" id="ARBA00047899"/>
    </source>
</evidence>
<keyword evidence="4 16" id="KW-0723">Serine/threonine-protein kinase</keyword>
<keyword evidence="9" id="KW-0418">Kinase</keyword>
<comment type="caution">
    <text evidence="18">The sequence shown here is derived from an EMBL/GenBank/DDBJ whole genome shotgun (WGS) entry which is preliminary data.</text>
</comment>
<accession>A0AAU9JY80</accession>
<evidence type="ECO:0000256" key="12">
    <source>
        <dbReference type="ARBA" id="ARBA00024334"/>
    </source>
</evidence>
<dbReference type="GO" id="GO:0004674">
    <property type="term" value="F:protein serine/threonine kinase activity"/>
    <property type="evidence" value="ECO:0007669"/>
    <property type="project" value="UniProtKB-KW"/>
</dbReference>
<evidence type="ECO:0000256" key="8">
    <source>
        <dbReference type="ARBA" id="ARBA00022741"/>
    </source>
</evidence>
<keyword evidence="6" id="KW-0479">Metal-binding</keyword>
<comment type="cofactor">
    <cofactor evidence="1">
        <name>Mg(2+)</name>
        <dbReference type="ChEBI" id="CHEBI:18420"/>
    </cofactor>
</comment>
<dbReference type="EC" id="2.7.11.1" evidence="3"/>
<comment type="subunit">
    <text evidence="2">Monomer.</text>
</comment>
<proteinExistence type="inferred from homology"/>
<organism evidence="18 19">
    <name type="scientific">Blepharisma stoltei</name>
    <dbReference type="NCBI Taxonomy" id="1481888"/>
    <lineage>
        <taxon>Eukaryota</taxon>
        <taxon>Sar</taxon>
        <taxon>Alveolata</taxon>
        <taxon>Ciliophora</taxon>
        <taxon>Postciliodesmatophora</taxon>
        <taxon>Heterotrichea</taxon>
        <taxon>Heterotrichida</taxon>
        <taxon>Blepharismidae</taxon>
        <taxon>Blepharisma</taxon>
    </lineage>
</organism>
<dbReference type="PROSITE" id="PS00108">
    <property type="entry name" value="PROTEIN_KINASE_ST"/>
    <property type="match status" value="1"/>
</dbReference>
<comment type="catalytic activity">
    <reaction evidence="13">
        <text>L-threonyl-[protein] + ATP = O-phospho-L-threonyl-[protein] + ADP + H(+)</text>
        <dbReference type="Rhea" id="RHEA:46608"/>
        <dbReference type="Rhea" id="RHEA-COMP:11060"/>
        <dbReference type="Rhea" id="RHEA-COMP:11605"/>
        <dbReference type="ChEBI" id="CHEBI:15378"/>
        <dbReference type="ChEBI" id="CHEBI:30013"/>
        <dbReference type="ChEBI" id="CHEBI:30616"/>
        <dbReference type="ChEBI" id="CHEBI:61977"/>
        <dbReference type="ChEBI" id="CHEBI:456216"/>
        <dbReference type="EC" id="2.7.11.1"/>
    </reaction>
</comment>
<evidence type="ECO:0000256" key="9">
    <source>
        <dbReference type="ARBA" id="ARBA00022777"/>
    </source>
</evidence>
<evidence type="ECO:0000256" key="7">
    <source>
        <dbReference type="ARBA" id="ARBA00022737"/>
    </source>
</evidence>
<dbReference type="FunFam" id="1.10.510.10:FF:000571">
    <property type="entry name" value="Maternal embryonic leucine zipper kinase"/>
    <property type="match status" value="1"/>
</dbReference>
<feature type="binding site" evidence="15">
    <location>
        <position position="158"/>
    </location>
    <ligand>
        <name>ATP</name>
        <dbReference type="ChEBI" id="CHEBI:30616"/>
    </ligand>
</feature>
<comment type="catalytic activity">
    <reaction evidence="14">
        <text>L-seryl-[protein] + ATP = O-phospho-L-seryl-[protein] + ADP + H(+)</text>
        <dbReference type="Rhea" id="RHEA:17989"/>
        <dbReference type="Rhea" id="RHEA-COMP:9863"/>
        <dbReference type="Rhea" id="RHEA-COMP:11604"/>
        <dbReference type="ChEBI" id="CHEBI:15378"/>
        <dbReference type="ChEBI" id="CHEBI:29999"/>
        <dbReference type="ChEBI" id="CHEBI:30616"/>
        <dbReference type="ChEBI" id="CHEBI:83421"/>
        <dbReference type="ChEBI" id="CHEBI:456216"/>
        <dbReference type="EC" id="2.7.11.1"/>
    </reaction>
</comment>
<evidence type="ECO:0000313" key="18">
    <source>
        <dbReference type="EMBL" id="CAG9329516.1"/>
    </source>
</evidence>
<evidence type="ECO:0000256" key="11">
    <source>
        <dbReference type="ARBA" id="ARBA00022840"/>
    </source>
</evidence>
<dbReference type="SMART" id="SM00220">
    <property type="entry name" value="S_TKc"/>
    <property type="match status" value="1"/>
</dbReference>
<keyword evidence="11 15" id="KW-0067">ATP-binding</keyword>
<dbReference type="InterPro" id="IPR008271">
    <property type="entry name" value="Ser/Thr_kinase_AS"/>
</dbReference>
<keyword evidence="19" id="KW-1185">Reference proteome</keyword>
<dbReference type="PANTHER" id="PTHR24347">
    <property type="entry name" value="SERINE/THREONINE-PROTEIN KINASE"/>
    <property type="match status" value="1"/>
</dbReference>
<dbReference type="Proteomes" id="UP001162131">
    <property type="component" value="Unassembled WGS sequence"/>
</dbReference>
<dbReference type="InterPro" id="IPR017441">
    <property type="entry name" value="Protein_kinase_ATP_BS"/>
</dbReference>
<evidence type="ECO:0000259" key="17">
    <source>
        <dbReference type="PROSITE" id="PS50011"/>
    </source>
</evidence>
<evidence type="ECO:0000256" key="4">
    <source>
        <dbReference type="ARBA" id="ARBA00022527"/>
    </source>
</evidence>
<keyword evidence="7" id="KW-0677">Repeat</keyword>
<evidence type="ECO:0000313" key="19">
    <source>
        <dbReference type="Proteomes" id="UP001162131"/>
    </source>
</evidence>
<keyword evidence="8 15" id="KW-0547">Nucleotide-binding</keyword>
<dbReference type="EMBL" id="CAJZBQ010000048">
    <property type="protein sequence ID" value="CAG9329516.1"/>
    <property type="molecule type" value="Genomic_DNA"/>
</dbReference>
<dbReference type="GO" id="GO:0046872">
    <property type="term" value="F:metal ion binding"/>
    <property type="evidence" value="ECO:0007669"/>
    <property type="project" value="UniProtKB-KW"/>
</dbReference>
<sequence>MLSIFSEADSDFDQRRPFWLPYNQVCLPIIHEGYLTEITEIGSKLNYYLLSSTCLLRLSQGSDFIETMAILKWKRVIPFTDNKELLKFGFKIGHSDNYKTFYVDNEEDLNRWIDKLSLVGIMDNIEKDYLIVNEIGRGSFATVFLAIDSTNGKKYAIKCFSKFELCNRKNGIKQLLTEIEIMRRLDHPNIVKLFKIYEDYDSVYLVLEYAEGGDLRKKLSICKRFSEADAIGLIQKLLKVVEYMRSLNIVHRDIKLENIFLVNSDSNNDFKLGDFGLASECENFLEGKCGSLGYVAPEILLGMKYSFNVDVFSVGVVFFSLIAGRIPFLGKTTNEIYNKNLNCNIQFNEKCWISINIQTICMIQNLTTKDPRLRSEAKHALRNQIFHKPQDESNYYSINLSPLSYLLTKTSNECHFVESQADHQFYLNELNIQVLYYSQLPQSTAITNSAIS</sequence>
<dbReference type="AlphaFoldDB" id="A0AAU9JY80"/>
<evidence type="ECO:0000256" key="6">
    <source>
        <dbReference type="ARBA" id="ARBA00022723"/>
    </source>
</evidence>
<evidence type="ECO:0000256" key="3">
    <source>
        <dbReference type="ARBA" id="ARBA00012513"/>
    </source>
</evidence>
<evidence type="ECO:0000256" key="14">
    <source>
        <dbReference type="ARBA" id="ARBA00048679"/>
    </source>
</evidence>
<evidence type="ECO:0000256" key="10">
    <source>
        <dbReference type="ARBA" id="ARBA00022837"/>
    </source>
</evidence>